<dbReference type="OrthoDB" id="1711136at2759"/>
<dbReference type="GO" id="GO:0009052">
    <property type="term" value="P:pentose-phosphate shunt, non-oxidative branch"/>
    <property type="evidence" value="ECO:0007669"/>
    <property type="project" value="TreeGrafter"/>
</dbReference>
<accession>A0A3E2HEX9</accession>
<sequence>MPTRTLLDRLEKLCNVDVDDVNLELIKKTSNQFAITEELAKPENQSLLDSLVQKYGQEGWEKVYDMTAVSLCARNLPYLSGRVLLQVSPRHIHDRDAITKHANTFAEAFEQYGVSRDRFAIKIPFSGSGASAALQLNAEGIRTLATTVFSLEQAIAAKIAAHLDPYLRPKGEDPALEHPMSARIIHILETFAKAYKETGKEQPIMIIASHFNTTEIFAMTELGCQHVTVQAHNLKTLMETPDSLPRVSSKKSEHPYADLVTPERLKSLSTLDPLARPDWDGVLASMNTDYVAKGGAKLDQFIKEDPLVSKRLNDAMEFFLESENKAKLLIEEKLRTKGFI</sequence>
<protein>
    <recommendedName>
        <fullName evidence="4">Transaldolase</fullName>
    </recommendedName>
</protein>
<proteinExistence type="predicted"/>
<dbReference type="OMA" id="EQPIMII"/>
<dbReference type="Pfam" id="PF00923">
    <property type="entry name" value="TAL_FSA"/>
    <property type="match status" value="1"/>
</dbReference>
<dbReference type="Proteomes" id="UP000258309">
    <property type="component" value="Unassembled WGS sequence"/>
</dbReference>
<dbReference type="GO" id="GO:0005975">
    <property type="term" value="P:carbohydrate metabolic process"/>
    <property type="evidence" value="ECO:0007669"/>
    <property type="project" value="InterPro"/>
</dbReference>
<reference evidence="2 3" key="1">
    <citation type="submission" date="2018-05" db="EMBL/GenBank/DDBJ databases">
        <title>Draft genome sequence of Scytalidium lignicola DSM 105466, a ubiquitous saprotrophic fungus.</title>
        <authorList>
            <person name="Buettner E."/>
            <person name="Gebauer A.M."/>
            <person name="Hofrichter M."/>
            <person name="Liers C."/>
            <person name="Kellner H."/>
        </authorList>
    </citation>
    <scope>NUCLEOTIDE SEQUENCE [LARGE SCALE GENOMIC DNA]</scope>
    <source>
        <strain evidence="2 3">DSM 105466</strain>
    </source>
</reference>
<dbReference type="GO" id="GO:0004801">
    <property type="term" value="F:transaldolase activity"/>
    <property type="evidence" value="ECO:0007669"/>
    <property type="project" value="TreeGrafter"/>
</dbReference>
<dbReference type="SUPFAM" id="SSF51569">
    <property type="entry name" value="Aldolase"/>
    <property type="match status" value="1"/>
</dbReference>
<dbReference type="EMBL" id="NCSJ02000064">
    <property type="protein sequence ID" value="RFU31978.1"/>
    <property type="molecule type" value="Genomic_DNA"/>
</dbReference>
<feature type="non-terminal residue" evidence="2">
    <location>
        <position position="1"/>
    </location>
</feature>
<dbReference type="Gene3D" id="3.20.20.70">
    <property type="entry name" value="Aldolase class I"/>
    <property type="match status" value="1"/>
</dbReference>
<dbReference type="AlphaFoldDB" id="A0A3E2HEX9"/>
<dbReference type="STRING" id="5539.A0A3E2HEX9"/>
<organism evidence="2 3">
    <name type="scientific">Scytalidium lignicola</name>
    <name type="common">Hyphomycete</name>
    <dbReference type="NCBI Taxonomy" id="5539"/>
    <lineage>
        <taxon>Eukaryota</taxon>
        <taxon>Fungi</taxon>
        <taxon>Dikarya</taxon>
        <taxon>Ascomycota</taxon>
        <taxon>Pezizomycotina</taxon>
        <taxon>Leotiomycetes</taxon>
        <taxon>Leotiomycetes incertae sedis</taxon>
        <taxon>Scytalidium</taxon>
    </lineage>
</organism>
<evidence type="ECO:0008006" key="4">
    <source>
        <dbReference type="Google" id="ProtNLM"/>
    </source>
</evidence>
<evidence type="ECO:0000313" key="2">
    <source>
        <dbReference type="EMBL" id="RFU31978.1"/>
    </source>
</evidence>
<dbReference type="PANTHER" id="PTHR10683:SF39">
    <property type="entry name" value="TRANSALDOLASE"/>
    <property type="match status" value="1"/>
</dbReference>
<evidence type="ECO:0000256" key="1">
    <source>
        <dbReference type="ARBA" id="ARBA00023270"/>
    </source>
</evidence>
<feature type="non-terminal residue" evidence="2">
    <location>
        <position position="340"/>
    </location>
</feature>
<dbReference type="PANTHER" id="PTHR10683">
    <property type="entry name" value="TRANSALDOLASE"/>
    <property type="match status" value="1"/>
</dbReference>
<dbReference type="InterPro" id="IPR001585">
    <property type="entry name" value="TAL/FSA"/>
</dbReference>
<keyword evidence="1" id="KW-0704">Schiff base</keyword>
<evidence type="ECO:0000313" key="3">
    <source>
        <dbReference type="Proteomes" id="UP000258309"/>
    </source>
</evidence>
<comment type="caution">
    <text evidence="2">The sequence shown here is derived from an EMBL/GenBank/DDBJ whole genome shotgun (WGS) entry which is preliminary data.</text>
</comment>
<dbReference type="InterPro" id="IPR013785">
    <property type="entry name" value="Aldolase_TIM"/>
</dbReference>
<keyword evidence="3" id="KW-1185">Reference proteome</keyword>
<name>A0A3E2HEX9_SCYLI</name>
<gene>
    <name evidence="2" type="ORF">B7463_g4372</name>
</gene>